<keyword evidence="1" id="KW-0812">Transmembrane</keyword>
<organism evidence="3 4">
    <name type="scientific">Nitrobacter hamburgensis (strain DSM 10229 / NCIMB 13809 / X14)</name>
    <dbReference type="NCBI Taxonomy" id="323097"/>
    <lineage>
        <taxon>Bacteria</taxon>
        <taxon>Pseudomonadati</taxon>
        <taxon>Pseudomonadota</taxon>
        <taxon>Alphaproteobacteria</taxon>
        <taxon>Hyphomicrobiales</taxon>
        <taxon>Nitrobacteraceae</taxon>
        <taxon>Nitrobacter</taxon>
    </lineage>
</organism>
<keyword evidence="1" id="KW-1133">Transmembrane helix</keyword>
<sequence>MGRKIVLLSDGTGNSAAKVWRTNVWRTFEAIDLSGADQVAFYDDGVGTSSFKPLAILGGAFGFGLKRNVIDIYKFACRNWRDDSDELFGFGFSRGGFTIRVVMGLILNQGLVAADSEAELSRKAKAAYRQYRRERFHTVWHIEDIFRGIRDLFLRKGYDKRDNRRVDHIRFIGVWDTVAAYGLPLDEMTRGVSKWIWPLELPNHTLDCTRVRRACQALSLDEPRTTFHPELWDERGAPPLAPRDDGNRHLADEQISQVWFAGVHSNVGGGYPDDALAFIPLVWMLRQAGACGLRLKSDRATPPADPDPLKNAISMCDKDGRLYDPRKGLGSYYRYGPRKLAELCDFRFSRNDEVVVARPKVHVSAFKRIASRSQDYAPVGLPKIYDVVTDDGLVLTPDQYGFESSARALARTETQEHVWNEIWKRRLVYFATVGSTAWLLLYPLARSLPAADEYTSPIRWVSDIIRIVGGFLPGFAQTWINAYARSPGQFLVLLALAGGLTFWGTRLATRISDSMNAIWQRTPTAPTGLPTNWIYRLRASGPYIWFHRQLKRRWAPTFFAGLFVYLGITLGSHLIYNVQDVAGWTCNESPKVRGLARGEQATFDFSTSHFCAGTGIAVDGFGARYLVQVETTTPWQDGDIPSPLGGFYTTDAPRWSQRVWLMLGVPLRRELTRPWFRLVLRYGTTGGEEVFLDPDPEDGKVETMIRPTRSGELFIFVNDAVLGIPGLYDVFYRNNEGSAKLVVTRK</sequence>
<dbReference type="Proteomes" id="UP000001953">
    <property type="component" value="Chromosome"/>
</dbReference>
<reference evidence="3 4" key="1">
    <citation type="submission" date="2006-03" db="EMBL/GenBank/DDBJ databases">
        <title>Complete sequence of chromosome of Nitrobacter hamburgensis X14.</title>
        <authorList>
            <consortium name="US DOE Joint Genome Institute"/>
            <person name="Copeland A."/>
            <person name="Lucas S."/>
            <person name="Lapidus A."/>
            <person name="Barry K."/>
            <person name="Detter J.C."/>
            <person name="Glavina del Rio T."/>
            <person name="Hammon N."/>
            <person name="Israni S."/>
            <person name="Dalin E."/>
            <person name="Tice H."/>
            <person name="Pitluck S."/>
            <person name="Chain P."/>
            <person name="Malfatti S."/>
            <person name="Shin M."/>
            <person name="Vergez L."/>
            <person name="Schmutz J."/>
            <person name="Larimer F."/>
            <person name="Land M."/>
            <person name="Hauser L."/>
            <person name="Kyrpides N."/>
            <person name="Ivanova N."/>
            <person name="Ward B."/>
            <person name="Arp D."/>
            <person name="Klotz M."/>
            <person name="Stein L."/>
            <person name="O'Mullan G."/>
            <person name="Starkenburg S."/>
            <person name="Sayavedra L."/>
            <person name="Poret-Peterson A.T."/>
            <person name="Gentry M.E."/>
            <person name="Bruce D."/>
            <person name="Richardson P."/>
        </authorList>
    </citation>
    <scope>NUCLEOTIDE SEQUENCE [LARGE SCALE GENOMIC DNA]</scope>
    <source>
        <strain evidence="4">DSM 10229 / NCIMB 13809 / X14</strain>
    </source>
</reference>
<keyword evidence="4" id="KW-1185">Reference proteome</keyword>
<dbReference type="PANTHER" id="PTHR33840:SF1">
    <property type="entry name" value="TLE1 PHOSPHOLIPASE DOMAIN-CONTAINING PROTEIN"/>
    <property type="match status" value="1"/>
</dbReference>
<evidence type="ECO:0000259" key="2">
    <source>
        <dbReference type="Pfam" id="PF09994"/>
    </source>
</evidence>
<evidence type="ECO:0000313" key="4">
    <source>
        <dbReference type="Proteomes" id="UP000001953"/>
    </source>
</evidence>
<gene>
    <name evidence="3" type="ordered locus">Nham_0079</name>
</gene>
<protein>
    <recommendedName>
        <fullName evidence="2">T6SS Phospholipase effector Tle1-like catalytic domain-containing protein</fullName>
    </recommendedName>
</protein>
<feature type="transmembrane region" description="Helical" evidence="1">
    <location>
        <begin position="554"/>
        <end position="576"/>
    </location>
</feature>
<dbReference type="Pfam" id="PF09994">
    <property type="entry name" value="T6SS_Tle1-like_cat"/>
    <property type="match status" value="1"/>
</dbReference>
<dbReference type="PANTHER" id="PTHR33840">
    <property type="match status" value="1"/>
</dbReference>
<dbReference type="InterPro" id="IPR018712">
    <property type="entry name" value="Tle1-like_cat"/>
</dbReference>
<evidence type="ECO:0000313" key="3">
    <source>
        <dbReference type="EMBL" id="ABE60980.1"/>
    </source>
</evidence>
<dbReference type="eggNOG" id="COG3673">
    <property type="taxonomic scope" value="Bacteria"/>
</dbReference>
<feature type="domain" description="T6SS Phospholipase effector Tle1-like catalytic" evidence="2">
    <location>
        <begin position="3"/>
        <end position="287"/>
    </location>
</feature>
<dbReference type="OrthoDB" id="4378831at2"/>
<name>Q1QS17_NITHX</name>
<evidence type="ECO:0000256" key="1">
    <source>
        <dbReference type="SAM" id="Phobius"/>
    </source>
</evidence>
<dbReference type="AlphaFoldDB" id="Q1QS17"/>
<dbReference type="RefSeq" id="WP_011508687.1">
    <property type="nucleotide sequence ID" value="NC_007964.1"/>
</dbReference>
<proteinExistence type="predicted"/>
<keyword evidence="1" id="KW-0472">Membrane</keyword>
<dbReference type="HOGENOM" id="CLU_360110_0_0_5"/>
<dbReference type="KEGG" id="nha:Nham_0079"/>
<dbReference type="EMBL" id="CP000319">
    <property type="protein sequence ID" value="ABE60980.1"/>
    <property type="molecule type" value="Genomic_DNA"/>
</dbReference>
<accession>Q1QS17</accession>